<dbReference type="GO" id="GO:0006351">
    <property type="term" value="P:DNA-templated transcription"/>
    <property type="evidence" value="ECO:0007669"/>
    <property type="project" value="InterPro"/>
</dbReference>
<evidence type="ECO:0000313" key="5">
    <source>
        <dbReference type="RefSeq" id="XP_021009800.1"/>
    </source>
</evidence>
<feature type="domain" description="TFIIS N-terminal" evidence="2">
    <location>
        <begin position="1"/>
        <end position="82"/>
    </location>
</feature>
<dbReference type="PROSITE" id="PS51319">
    <property type="entry name" value="TFIIS_N"/>
    <property type="match status" value="1"/>
</dbReference>
<dbReference type="PANTHER" id="PTHR11477">
    <property type="entry name" value="TRANSCRIPTION FACTOR S-II ZINC FINGER DOMAIN-CONTAINING PROTEIN"/>
    <property type="match status" value="1"/>
</dbReference>
<dbReference type="InterPro" id="IPR036575">
    <property type="entry name" value="TFIIS_cen_dom_sf"/>
</dbReference>
<dbReference type="RefSeq" id="XP_021009800.1">
    <property type="nucleotide sequence ID" value="XM_021154141.2"/>
</dbReference>
<evidence type="ECO:0000259" key="3">
    <source>
        <dbReference type="PROSITE" id="PS51321"/>
    </source>
</evidence>
<dbReference type="PIRSF" id="PIRSF006704">
    <property type="entry name" value="TF_IIS"/>
    <property type="match status" value="1"/>
</dbReference>
<dbReference type="SUPFAM" id="SSF46942">
    <property type="entry name" value="Elongation factor TFIIS domain 2"/>
    <property type="match status" value="1"/>
</dbReference>
<dbReference type="RefSeq" id="XP_029329252.1">
    <property type="nucleotide sequence ID" value="XM_029473392.1"/>
</dbReference>
<evidence type="ECO:0000256" key="1">
    <source>
        <dbReference type="PROSITE-ProRule" id="PRU00649"/>
    </source>
</evidence>
<dbReference type="InterPro" id="IPR003618">
    <property type="entry name" value="TFIIS_cen_dom"/>
</dbReference>
<dbReference type="AlphaFoldDB" id="A0A6P7QLU7"/>
<dbReference type="Pfam" id="PF08711">
    <property type="entry name" value="Med26"/>
    <property type="match status" value="1"/>
</dbReference>
<dbReference type="GeneID" id="110287552"/>
<evidence type="ECO:0000313" key="4">
    <source>
        <dbReference type="Proteomes" id="UP000515126"/>
    </source>
</evidence>
<keyword evidence="4" id="KW-1185">Reference proteome</keyword>
<dbReference type="InterPro" id="IPR017923">
    <property type="entry name" value="TFIIS_N"/>
</dbReference>
<dbReference type="Proteomes" id="UP000515126">
    <property type="component" value="Chromosome X"/>
</dbReference>
<name>A0A6P7QLU7_MUSCR</name>
<gene>
    <name evidence="5 6" type="primary">Tceanc</name>
</gene>
<accession>A0A6P7QLU7</accession>
<dbReference type="GO" id="GO:0005634">
    <property type="term" value="C:nucleus"/>
    <property type="evidence" value="ECO:0007669"/>
    <property type="project" value="UniProtKB-SubCell"/>
</dbReference>
<evidence type="ECO:0000313" key="6">
    <source>
        <dbReference type="RefSeq" id="XP_029329252.1"/>
    </source>
</evidence>
<dbReference type="SUPFAM" id="SSF47676">
    <property type="entry name" value="Conserved domain common to transcription factors TFIIS, elongin A, CRSP70"/>
    <property type="match status" value="1"/>
</dbReference>
<dbReference type="InterPro" id="IPR035441">
    <property type="entry name" value="TFIIS/LEDGF_dom_sf"/>
</dbReference>
<reference evidence="5 6" key="1">
    <citation type="submission" date="2025-04" db="UniProtKB">
        <authorList>
            <consortium name="RefSeq"/>
        </authorList>
    </citation>
    <scope>IDENTIFICATION</scope>
</reference>
<dbReference type="SMART" id="SM00510">
    <property type="entry name" value="TFS2M"/>
    <property type="match status" value="1"/>
</dbReference>
<comment type="subcellular location">
    <subcellularLocation>
        <location evidence="1">Nucleus</location>
    </subcellularLocation>
</comment>
<dbReference type="KEGG" id="mcal:110287552"/>
<keyword evidence="5 6" id="KW-0251">Elongation factor</keyword>
<protein>
    <submittedName>
        <fullName evidence="5 6">Transcription elongation factor A N-terminal and central domain-containing protein</fullName>
    </submittedName>
</protein>
<keyword evidence="1" id="KW-0539">Nucleus</keyword>
<dbReference type="Gene3D" id="1.20.930.10">
    <property type="entry name" value="Conserved domain common to transcription factors TFIIS, elongin A, CRSP70"/>
    <property type="match status" value="1"/>
</dbReference>
<dbReference type="GO" id="GO:0003746">
    <property type="term" value="F:translation elongation factor activity"/>
    <property type="evidence" value="ECO:0007669"/>
    <property type="project" value="UniProtKB-KW"/>
</dbReference>
<dbReference type="PANTHER" id="PTHR11477:SF7">
    <property type="entry name" value="TRANSCRIPTION ELONGATION FACTOR A N-TERMINAL AND CENTRAL DOMAIN-CONTAINING PROTEIN"/>
    <property type="match status" value="1"/>
</dbReference>
<feature type="domain" description="TFIIS central" evidence="3">
    <location>
        <begin position="182"/>
        <end position="298"/>
    </location>
</feature>
<sequence length="359" mass="40665">MSDKNQIIARASLIEQLVSKRYFEDIGKQLTELEMIYVSKEHLQETDVVRAVYRVLKNCPSVALKKKAKCLLAKWRGFYKSAHFKPRQSPKVLHTNVNKEESVAVSQDVSQDETSGSSHSEIMGLCSSLSRLLPQDAAKPAAAIGSESSTAQMEINEEYLKGDDSECTRKSSGVFQGTLVSVRTKCVELLSTALASSCTDHTEVHIWQNLAREIEEHIFTLHSNNIKKYKTSIRSKVANLKNPRNFHLQQNLLSGTMSAREFAEMTVLDMASQELKQLRASYTESSIQEHCLPQSVDGTWTNKIKCRRCDKYNCKVTVIARGTLFLPSWVQNSNPDEQMTYVICNECGEQWYHNNWVCL</sequence>
<dbReference type="Pfam" id="PF07500">
    <property type="entry name" value="TFIIS_M"/>
    <property type="match status" value="1"/>
</dbReference>
<dbReference type="InterPro" id="IPR035100">
    <property type="entry name" value="TF_IIS-typ"/>
</dbReference>
<dbReference type="CTD" id="170082"/>
<dbReference type="Gene3D" id="2.20.25.10">
    <property type="match status" value="1"/>
</dbReference>
<evidence type="ECO:0000259" key="2">
    <source>
        <dbReference type="PROSITE" id="PS51319"/>
    </source>
</evidence>
<dbReference type="PROSITE" id="PS51321">
    <property type="entry name" value="TFIIS_CENTRAL"/>
    <property type="match status" value="1"/>
</dbReference>
<dbReference type="Gene3D" id="1.10.472.30">
    <property type="entry name" value="Transcription elongation factor S-II, central domain"/>
    <property type="match status" value="1"/>
</dbReference>
<organism evidence="4 6">
    <name type="scientific">Mus caroli</name>
    <name type="common">Ryukyu mouse</name>
    <name type="synonym">Ricefield mouse</name>
    <dbReference type="NCBI Taxonomy" id="10089"/>
    <lineage>
        <taxon>Eukaryota</taxon>
        <taxon>Metazoa</taxon>
        <taxon>Chordata</taxon>
        <taxon>Craniata</taxon>
        <taxon>Vertebrata</taxon>
        <taxon>Euteleostomi</taxon>
        <taxon>Mammalia</taxon>
        <taxon>Eutheria</taxon>
        <taxon>Euarchontoglires</taxon>
        <taxon>Glires</taxon>
        <taxon>Rodentia</taxon>
        <taxon>Myomorpha</taxon>
        <taxon>Muroidea</taxon>
        <taxon>Muridae</taxon>
        <taxon>Murinae</taxon>
        <taxon>Mus</taxon>
        <taxon>Mus</taxon>
    </lineage>
</organism>
<keyword evidence="5 6" id="KW-0648">Protein biosynthesis</keyword>
<proteinExistence type="predicted"/>